<organism evidence="2 3">
    <name type="scientific">Wallemia hederae</name>
    <dbReference type="NCBI Taxonomy" id="1540922"/>
    <lineage>
        <taxon>Eukaryota</taxon>
        <taxon>Fungi</taxon>
        <taxon>Dikarya</taxon>
        <taxon>Basidiomycota</taxon>
        <taxon>Wallemiomycotina</taxon>
        <taxon>Wallemiomycetes</taxon>
        <taxon>Wallemiales</taxon>
        <taxon>Wallemiaceae</taxon>
        <taxon>Wallemia</taxon>
    </lineage>
</organism>
<gene>
    <name evidence="2" type="ORF">E3P99_01780</name>
</gene>
<evidence type="ECO:0000313" key="2">
    <source>
        <dbReference type="EMBL" id="TIA90067.1"/>
    </source>
</evidence>
<dbReference type="EMBL" id="SPNW01000022">
    <property type="protein sequence ID" value="TIA90067.1"/>
    <property type="molecule type" value="Genomic_DNA"/>
</dbReference>
<keyword evidence="3" id="KW-1185">Reference proteome</keyword>
<name>A0A4T0FN56_9BASI</name>
<feature type="compositionally biased region" description="Polar residues" evidence="1">
    <location>
        <begin position="10"/>
        <end position="25"/>
    </location>
</feature>
<dbReference type="OrthoDB" id="3210574at2759"/>
<evidence type="ECO:0000313" key="3">
    <source>
        <dbReference type="Proteomes" id="UP000310189"/>
    </source>
</evidence>
<sequence length="115" mass="12409">MKVYPKSARESYSQNRTTNTESDMSGTPFGISANPEGGYAVGGAKTGLPLGRATLYDKIVGNLDYFLAAITRSNDQKVSNAWDNTQALTNSQQLAKLRKYGGKKAVIGEARSPKF</sequence>
<feature type="region of interest" description="Disordered" evidence="1">
    <location>
        <begin position="1"/>
        <end position="31"/>
    </location>
</feature>
<accession>A0A4T0FN56</accession>
<dbReference type="AlphaFoldDB" id="A0A4T0FN56"/>
<dbReference type="Proteomes" id="UP000310189">
    <property type="component" value="Unassembled WGS sequence"/>
</dbReference>
<evidence type="ECO:0000256" key="1">
    <source>
        <dbReference type="SAM" id="MobiDB-lite"/>
    </source>
</evidence>
<comment type="caution">
    <text evidence="2">The sequence shown here is derived from an EMBL/GenBank/DDBJ whole genome shotgun (WGS) entry which is preliminary data.</text>
</comment>
<reference evidence="2 3" key="1">
    <citation type="submission" date="2019-03" db="EMBL/GenBank/DDBJ databases">
        <title>Sequencing 23 genomes of Wallemia ichthyophaga.</title>
        <authorList>
            <person name="Gostincar C."/>
        </authorList>
    </citation>
    <scope>NUCLEOTIDE SEQUENCE [LARGE SCALE GENOMIC DNA]</scope>
    <source>
        <strain evidence="2 3">EXF-5753</strain>
    </source>
</reference>
<protein>
    <submittedName>
        <fullName evidence="2">Uncharacterized protein</fullName>
    </submittedName>
</protein>
<proteinExistence type="predicted"/>